<dbReference type="InterPro" id="IPR046357">
    <property type="entry name" value="PPIase_dom_sf"/>
</dbReference>
<protein>
    <recommendedName>
        <fullName evidence="2">peptidylprolyl isomerase</fullName>
        <ecNumber evidence="2">5.2.1.8</ecNumber>
    </recommendedName>
</protein>
<dbReference type="KEGG" id="aagg:ETAA8_52350"/>
<dbReference type="Proteomes" id="UP000315017">
    <property type="component" value="Chromosome"/>
</dbReference>
<dbReference type="InterPro" id="IPR000297">
    <property type="entry name" value="PPIase_PpiC"/>
</dbReference>
<keyword evidence="10" id="KW-1185">Reference proteome</keyword>
<evidence type="ECO:0000313" key="10">
    <source>
        <dbReference type="Proteomes" id="UP000315017"/>
    </source>
</evidence>
<dbReference type="GO" id="GO:0003755">
    <property type="term" value="F:peptidyl-prolyl cis-trans isomerase activity"/>
    <property type="evidence" value="ECO:0007669"/>
    <property type="project" value="UniProtKB-KW"/>
</dbReference>
<accession>A0A517YIS1</accession>
<dbReference type="Gene3D" id="1.10.4030.10">
    <property type="entry name" value="Porin chaperone SurA, peptide-binding domain"/>
    <property type="match status" value="1"/>
</dbReference>
<evidence type="ECO:0000313" key="9">
    <source>
        <dbReference type="EMBL" id="QDU30116.1"/>
    </source>
</evidence>
<dbReference type="Pfam" id="PF00639">
    <property type="entry name" value="Rotamase"/>
    <property type="match status" value="2"/>
</dbReference>
<evidence type="ECO:0000256" key="5">
    <source>
        <dbReference type="ARBA" id="ARBA00023235"/>
    </source>
</evidence>
<keyword evidence="4 6" id="KW-0697">Rotamase</keyword>
<proteinExistence type="predicted"/>
<name>A0A517YIS1_9BACT</name>
<dbReference type="OrthoDB" id="275776at2"/>
<feature type="domain" description="PpiC" evidence="8">
    <location>
        <begin position="232"/>
        <end position="321"/>
    </location>
</feature>
<dbReference type="InterPro" id="IPR050245">
    <property type="entry name" value="PrsA_foldase"/>
</dbReference>
<dbReference type="PROSITE" id="PS50198">
    <property type="entry name" value="PPIC_PPIASE_2"/>
    <property type="match status" value="2"/>
</dbReference>
<reference evidence="9 10" key="1">
    <citation type="submission" date="2019-02" db="EMBL/GenBank/DDBJ databases">
        <title>Deep-cultivation of Planctomycetes and their phenomic and genomic characterization uncovers novel biology.</title>
        <authorList>
            <person name="Wiegand S."/>
            <person name="Jogler M."/>
            <person name="Boedeker C."/>
            <person name="Pinto D."/>
            <person name="Vollmers J."/>
            <person name="Rivas-Marin E."/>
            <person name="Kohn T."/>
            <person name="Peeters S.H."/>
            <person name="Heuer A."/>
            <person name="Rast P."/>
            <person name="Oberbeckmann S."/>
            <person name="Bunk B."/>
            <person name="Jeske O."/>
            <person name="Meyerdierks A."/>
            <person name="Storesund J.E."/>
            <person name="Kallscheuer N."/>
            <person name="Luecker S."/>
            <person name="Lage O.M."/>
            <person name="Pohl T."/>
            <person name="Merkel B.J."/>
            <person name="Hornburger P."/>
            <person name="Mueller R.-W."/>
            <person name="Bruemmer F."/>
            <person name="Labrenz M."/>
            <person name="Spormann A.M."/>
            <person name="Op den Camp H."/>
            <person name="Overmann J."/>
            <person name="Amann R."/>
            <person name="Jetten M.S.M."/>
            <person name="Mascher T."/>
            <person name="Medema M.H."/>
            <person name="Devos D.P."/>
            <person name="Kaster A.-K."/>
            <person name="Ovreas L."/>
            <person name="Rohde M."/>
            <person name="Galperin M.Y."/>
            <person name="Jogler C."/>
        </authorList>
    </citation>
    <scope>NUCLEOTIDE SEQUENCE [LARGE SCALE GENOMIC DNA]</scope>
    <source>
        <strain evidence="9 10">ETA_A8</strain>
    </source>
</reference>
<organism evidence="9 10">
    <name type="scientific">Anatilimnocola aggregata</name>
    <dbReference type="NCBI Taxonomy" id="2528021"/>
    <lineage>
        <taxon>Bacteria</taxon>
        <taxon>Pseudomonadati</taxon>
        <taxon>Planctomycetota</taxon>
        <taxon>Planctomycetia</taxon>
        <taxon>Pirellulales</taxon>
        <taxon>Pirellulaceae</taxon>
        <taxon>Anatilimnocola</taxon>
    </lineage>
</organism>
<evidence type="ECO:0000259" key="8">
    <source>
        <dbReference type="PROSITE" id="PS50198"/>
    </source>
</evidence>
<dbReference type="SUPFAM" id="SSF109998">
    <property type="entry name" value="Triger factor/SurA peptide-binding domain-like"/>
    <property type="match status" value="2"/>
</dbReference>
<dbReference type="Gene3D" id="3.10.50.40">
    <property type="match status" value="2"/>
</dbReference>
<dbReference type="PANTHER" id="PTHR47245">
    <property type="entry name" value="PEPTIDYLPROLYL ISOMERASE"/>
    <property type="match status" value="1"/>
</dbReference>
<dbReference type="InterPro" id="IPR027304">
    <property type="entry name" value="Trigger_fact/SurA_dom_sf"/>
</dbReference>
<evidence type="ECO:0000256" key="7">
    <source>
        <dbReference type="SAM" id="MobiDB-lite"/>
    </source>
</evidence>
<dbReference type="AlphaFoldDB" id="A0A517YIS1"/>
<comment type="catalytic activity">
    <reaction evidence="1">
        <text>[protein]-peptidylproline (omega=180) = [protein]-peptidylproline (omega=0)</text>
        <dbReference type="Rhea" id="RHEA:16237"/>
        <dbReference type="Rhea" id="RHEA-COMP:10747"/>
        <dbReference type="Rhea" id="RHEA-COMP:10748"/>
        <dbReference type="ChEBI" id="CHEBI:83833"/>
        <dbReference type="ChEBI" id="CHEBI:83834"/>
        <dbReference type="EC" id="5.2.1.8"/>
    </reaction>
</comment>
<feature type="region of interest" description="Disordered" evidence="7">
    <location>
        <begin position="651"/>
        <end position="704"/>
    </location>
</feature>
<feature type="region of interest" description="Disordered" evidence="7">
    <location>
        <begin position="44"/>
        <end position="76"/>
    </location>
</feature>
<evidence type="ECO:0000256" key="4">
    <source>
        <dbReference type="ARBA" id="ARBA00023110"/>
    </source>
</evidence>
<sequence length="704" mass="76895">MLMTGKETHRSAASARRRQFFAAVTSAGLFAAALLGAGDFGSQAAAQNTRPAPVPNRYQGAPGQPSSTARPNGSVVPAQQVPQNQIAPRPTGNAPAAQAPIRPNPTQLQVMAVVNGEQISQADLGRECLWRFGKEVLEGMVNRHLIAEACAEKQIVITTADIDGEIERIASKFGLPRDRWMQLLREERGYSEAQYKREIVWPMLALRKLSADQTEVTQEEMQKAFDSEFGPKVKALLIVHSDRKLIDQLHAHVAAKPETFREMSKQHSDDPGVASAYGVIPPIRRHLGDANLEQIAFSLKPGQISPVIQVADKYYILKCEEQIANRVISPEQMPLVDAKLRERLKEGKLRGVAANFFETMAKKATIVNIYNNPELAKQVPGAAATINGRPITTQQLTDECLSRYGHEVLEGEISRKVLGQELVKRKATITQSDLDAEIARAADMYGMQKPDGSPDVDRWLKQVTEQDKAPVELYVRDAVWPSVALKKIVGSQVVITEDDLQKAYEANYGERMEVLAIVLGDQRQAQKVWEMARNNPTDAFFASLAEQYSVEPSSRSNGGKVPPIQKHSGSPELEKTAFSLQAGTMSGIVALNDQFIILRCLGRTRPVAVDPQIARKELTKDLEEKKLRVKMSTEFDRLLRTSQIDNYVAGTSQSGREGMAPGAGKGPLQSSGVSPAGGPGAVRSLGGVTPTAGTMPRGPAPTKR</sequence>
<evidence type="ECO:0000256" key="3">
    <source>
        <dbReference type="ARBA" id="ARBA00022729"/>
    </source>
</evidence>
<keyword evidence="3" id="KW-0732">Signal</keyword>
<gene>
    <name evidence="9" type="primary">prsA2</name>
    <name evidence="9" type="ORF">ETAA8_52350</name>
</gene>
<feature type="region of interest" description="Disordered" evidence="7">
    <location>
        <begin position="551"/>
        <end position="571"/>
    </location>
</feature>
<evidence type="ECO:0000256" key="1">
    <source>
        <dbReference type="ARBA" id="ARBA00000971"/>
    </source>
</evidence>
<dbReference type="PANTHER" id="PTHR47245:SF1">
    <property type="entry name" value="FOLDASE PROTEIN PRSA"/>
    <property type="match status" value="1"/>
</dbReference>
<dbReference type="SUPFAM" id="SSF54534">
    <property type="entry name" value="FKBP-like"/>
    <property type="match status" value="2"/>
</dbReference>
<evidence type="ECO:0000256" key="6">
    <source>
        <dbReference type="PROSITE-ProRule" id="PRU00278"/>
    </source>
</evidence>
<feature type="domain" description="PpiC" evidence="8">
    <location>
        <begin position="509"/>
        <end position="602"/>
    </location>
</feature>
<keyword evidence="5 6" id="KW-0413">Isomerase</keyword>
<dbReference type="EC" id="5.2.1.8" evidence="2"/>
<dbReference type="EMBL" id="CP036274">
    <property type="protein sequence ID" value="QDU30116.1"/>
    <property type="molecule type" value="Genomic_DNA"/>
</dbReference>
<evidence type="ECO:0000256" key="2">
    <source>
        <dbReference type="ARBA" id="ARBA00013194"/>
    </source>
</evidence>